<reference evidence="2" key="1">
    <citation type="submission" date="2020-02" db="EMBL/GenBank/DDBJ databases">
        <authorList>
            <person name="Palmer J.M."/>
        </authorList>
    </citation>
    <scope>NUCLEOTIDE SEQUENCE</scope>
    <source>
        <strain evidence="2">EPUS1.4</strain>
        <tissue evidence="2">Thallus</tissue>
    </source>
</reference>
<evidence type="ECO:0008006" key="4">
    <source>
        <dbReference type="Google" id="ProtNLM"/>
    </source>
</evidence>
<dbReference type="InterPro" id="IPR053137">
    <property type="entry name" value="NLR-like"/>
</dbReference>
<proteinExistence type="predicted"/>
<keyword evidence="3" id="KW-1185">Reference proteome</keyword>
<dbReference type="SUPFAM" id="SSF48452">
    <property type="entry name" value="TPR-like"/>
    <property type="match status" value="1"/>
</dbReference>
<evidence type="ECO:0000313" key="3">
    <source>
        <dbReference type="Proteomes" id="UP000606974"/>
    </source>
</evidence>
<gene>
    <name evidence="2" type="ORF">GJ744_004654</name>
</gene>
<dbReference type="Pfam" id="PF13424">
    <property type="entry name" value="TPR_12"/>
    <property type="match status" value="1"/>
</dbReference>
<dbReference type="OrthoDB" id="1658288at2759"/>
<accession>A0A8H7E7P5</accession>
<dbReference type="Gene3D" id="1.25.40.10">
    <property type="entry name" value="Tetratricopeptide repeat domain"/>
    <property type="match status" value="1"/>
</dbReference>
<dbReference type="PANTHER" id="PTHR46082">
    <property type="entry name" value="ATP/GTP-BINDING PROTEIN-RELATED"/>
    <property type="match status" value="1"/>
</dbReference>
<dbReference type="Proteomes" id="UP000606974">
    <property type="component" value="Unassembled WGS sequence"/>
</dbReference>
<comment type="caution">
    <text evidence="2">The sequence shown here is derived from an EMBL/GenBank/DDBJ whole genome shotgun (WGS) entry which is preliminary data.</text>
</comment>
<dbReference type="InterPro" id="IPR011990">
    <property type="entry name" value="TPR-like_helical_dom_sf"/>
</dbReference>
<keyword evidence="1" id="KW-0802">TPR repeat</keyword>
<dbReference type="InterPro" id="IPR019734">
    <property type="entry name" value="TPR_rpt"/>
</dbReference>
<dbReference type="PROSITE" id="PS50005">
    <property type="entry name" value="TPR"/>
    <property type="match status" value="1"/>
</dbReference>
<evidence type="ECO:0000256" key="1">
    <source>
        <dbReference type="PROSITE-ProRule" id="PRU00339"/>
    </source>
</evidence>
<sequence>MRTLVEYCFVEVQWTTKSYSMHACVHDWTLAGLNKRVDLDSYWYAFDCVASSIDRDEWQFLGHLRHSRLARYAARLAHDRFIKAGLLNEITDDRVEEAEYIAHLLQEQVQLTAAAVMFQQALAGKEKALGPDHTSTLRTVNNLGLLYRDQGKLDKAEGMYMRALAGNEKALGPDHTLTLGTVNNLGVLYHDG</sequence>
<protein>
    <recommendedName>
        <fullName evidence="4">MalT-like TPR region domain-containing protein</fullName>
    </recommendedName>
</protein>
<organism evidence="2 3">
    <name type="scientific">Endocarpon pusillum</name>
    <dbReference type="NCBI Taxonomy" id="364733"/>
    <lineage>
        <taxon>Eukaryota</taxon>
        <taxon>Fungi</taxon>
        <taxon>Dikarya</taxon>
        <taxon>Ascomycota</taxon>
        <taxon>Pezizomycotina</taxon>
        <taxon>Eurotiomycetes</taxon>
        <taxon>Chaetothyriomycetidae</taxon>
        <taxon>Verrucariales</taxon>
        <taxon>Verrucariaceae</taxon>
        <taxon>Endocarpon</taxon>
    </lineage>
</organism>
<dbReference type="EMBL" id="JAACFV010000020">
    <property type="protein sequence ID" value="KAF7511465.1"/>
    <property type="molecule type" value="Genomic_DNA"/>
</dbReference>
<evidence type="ECO:0000313" key="2">
    <source>
        <dbReference type="EMBL" id="KAF7511465.1"/>
    </source>
</evidence>
<name>A0A8H7E7P5_9EURO</name>
<dbReference type="PANTHER" id="PTHR46082:SF6">
    <property type="entry name" value="AAA+ ATPASE DOMAIN-CONTAINING PROTEIN-RELATED"/>
    <property type="match status" value="1"/>
</dbReference>
<dbReference type="AlphaFoldDB" id="A0A8H7E7P5"/>
<feature type="repeat" description="TPR" evidence="1">
    <location>
        <begin position="137"/>
        <end position="170"/>
    </location>
</feature>